<protein>
    <submittedName>
        <fullName evidence="1">Uncharacterized protein</fullName>
    </submittedName>
</protein>
<proteinExistence type="predicted"/>
<sequence length="118" mass="13136">MSAIDIKAERFQASREAIQESRSIKVGYRVMAESLPVLSFVLVTGEGIEPAGLPVLRVYKSESNQYIILEGENEIENALNESFQHLEEAHSTVRFFAVDVIPTGQRTRSRSVRRGGVA</sequence>
<evidence type="ECO:0000313" key="2">
    <source>
        <dbReference type="Proteomes" id="UP000320055"/>
    </source>
</evidence>
<dbReference type="Proteomes" id="UP000320055">
    <property type="component" value="Unassembled WGS sequence"/>
</dbReference>
<organism evidence="1 2">
    <name type="scientific">Hyella patelloides LEGE 07179</name>
    <dbReference type="NCBI Taxonomy" id="945734"/>
    <lineage>
        <taxon>Bacteria</taxon>
        <taxon>Bacillati</taxon>
        <taxon>Cyanobacteriota</taxon>
        <taxon>Cyanophyceae</taxon>
        <taxon>Pleurocapsales</taxon>
        <taxon>Hyellaceae</taxon>
        <taxon>Hyella</taxon>
    </lineage>
</organism>
<keyword evidence="2" id="KW-1185">Reference proteome</keyword>
<dbReference type="AlphaFoldDB" id="A0A563VYG8"/>
<gene>
    <name evidence="1" type="ORF">H1P_4590004</name>
</gene>
<dbReference type="EMBL" id="CAACVJ010000400">
    <property type="protein sequence ID" value="VEP16502.1"/>
    <property type="molecule type" value="Genomic_DNA"/>
</dbReference>
<name>A0A563VYG8_9CYAN</name>
<evidence type="ECO:0000313" key="1">
    <source>
        <dbReference type="EMBL" id="VEP16502.1"/>
    </source>
</evidence>
<dbReference type="RefSeq" id="WP_144875314.1">
    <property type="nucleotide sequence ID" value="NZ_LR214194.1"/>
</dbReference>
<reference evidence="1 2" key="1">
    <citation type="submission" date="2019-01" db="EMBL/GenBank/DDBJ databases">
        <authorList>
            <person name="Brito A."/>
        </authorList>
    </citation>
    <scope>NUCLEOTIDE SEQUENCE [LARGE SCALE GENOMIC DNA]</scope>
    <source>
        <strain evidence="1">1</strain>
    </source>
</reference>
<accession>A0A563VYG8</accession>